<name>A0A8D9B1W9_9HEMI</name>
<sequence length="133" mass="14770">MIFIALSGKFKFSFSGICCSVHLLVYISLEHAEYVGSGRHLTPSSLHLHAEYVAPSSLLQFVILHLPVYIPLEHAEYVAQFVNQRLVSERDPNVRNVGSGDVVSCDSLLGVVWTQPVLLHPMRESTHQYAVPG</sequence>
<proteinExistence type="predicted"/>
<protein>
    <submittedName>
        <fullName evidence="1">Uncharacterized protein</fullName>
    </submittedName>
</protein>
<accession>A0A8D9B1W9</accession>
<dbReference type="AlphaFoldDB" id="A0A8D9B1W9"/>
<dbReference type="EMBL" id="HBUF01596327">
    <property type="protein sequence ID" value="CAG6774907.1"/>
    <property type="molecule type" value="Transcribed_RNA"/>
</dbReference>
<organism evidence="1">
    <name type="scientific">Cacopsylla melanoneura</name>
    <dbReference type="NCBI Taxonomy" id="428564"/>
    <lineage>
        <taxon>Eukaryota</taxon>
        <taxon>Metazoa</taxon>
        <taxon>Ecdysozoa</taxon>
        <taxon>Arthropoda</taxon>
        <taxon>Hexapoda</taxon>
        <taxon>Insecta</taxon>
        <taxon>Pterygota</taxon>
        <taxon>Neoptera</taxon>
        <taxon>Paraneoptera</taxon>
        <taxon>Hemiptera</taxon>
        <taxon>Sternorrhyncha</taxon>
        <taxon>Psylloidea</taxon>
        <taxon>Psyllidae</taxon>
        <taxon>Psyllinae</taxon>
        <taxon>Cacopsylla</taxon>
    </lineage>
</organism>
<reference evidence="1" key="1">
    <citation type="submission" date="2021-05" db="EMBL/GenBank/DDBJ databases">
        <authorList>
            <person name="Alioto T."/>
            <person name="Alioto T."/>
            <person name="Gomez Garrido J."/>
        </authorList>
    </citation>
    <scope>NUCLEOTIDE SEQUENCE</scope>
</reference>
<evidence type="ECO:0000313" key="1">
    <source>
        <dbReference type="EMBL" id="CAG6774907.1"/>
    </source>
</evidence>